<dbReference type="InterPro" id="IPR053001">
    <property type="entry name" value="MNNG_permease-like"/>
</dbReference>
<feature type="transmembrane region" description="Helical" evidence="2">
    <location>
        <begin position="356"/>
        <end position="381"/>
    </location>
</feature>
<dbReference type="PANTHER" id="PTHR34814:SF1">
    <property type="entry name" value="NITROSOGUANIDINE RESISTANCE PROTEIN SNG1"/>
    <property type="match status" value="1"/>
</dbReference>
<evidence type="ECO:0000313" key="4">
    <source>
        <dbReference type="EMBL" id="CAI5758523.1"/>
    </source>
</evidence>
<feature type="transmembrane region" description="Helical" evidence="2">
    <location>
        <begin position="283"/>
        <end position="300"/>
    </location>
</feature>
<keyword evidence="5" id="KW-1185">Reference proteome</keyword>
<feature type="transmembrane region" description="Helical" evidence="2">
    <location>
        <begin position="67"/>
        <end position="87"/>
    </location>
</feature>
<gene>
    <name evidence="4" type="ORF">CANVERA_P3035</name>
</gene>
<feature type="transmembrane region" description="Helical" evidence="2">
    <location>
        <begin position="388"/>
        <end position="409"/>
    </location>
</feature>
<proteinExistence type="predicted"/>
<evidence type="ECO:0000256" key="1">
    <source>
        <dbReference type="SAM" id="MobiDB-lite"/>
    </source>
</evidence>
<feature type="compositionally biased region" description="Polar residues" evidence="1">
    <location>
        <begin position="1"/>
        <end position="19"/>
    </location>
</feature>
<evidence type="ECO:0000313" key="5">
    <source>
        <dbReference type="Proteomes" id="UP001152885"/>
    </source>
</evidence>
<keyword evidence="2" id="KW-0812">Transmembrane</keyword>
<sequence length="496" mass="57556">MSSESTSIKEYNANNSLENNGVADDDEPVPIYKQPSRRSSIAESISNSYSFFHSKLSTHRRKLGLKFLFNYLVLSIGVLGVFSIYWGSMYGRLDRIKNLRMLVVIDDMDTIDNIPPLFGDYLREVLQTDEAKIRGDWHIYNGTEFLEMARQHNGNNITQEIERQVHHQYYWSSIYVKPNATYNFFQALLQNNGDYNVSANSIVSIYETGRDFLNMNQYVTPSIQLIEKLFLTYQSNITERIVEDTDISINSRERRTLISTPFNFLYIDRIPYNDPVLVAPSQVGLIYMVILTFFNFNFFNEIHQSVVKLGVKKLHFLIYRYFASVLSYFILSLLFGLVTLAFQVDFTVTYGKSGFLVYWMIAFMTMLVVGFANEIMAMILIPTFPPLLGFWMLFWVIINISPTFTPIALSPEFYRFGYAMPIHNSYEATKTVFFDISKYQLGRNFGILAAWIVFLSCVFPFVVAYFGKTMGKKVKEQMEKTMKEREEVQMKENGTA</sequence>
<reference evidence="4" key="1">
    <citation type="submission" date="2022-12" db="EMBL/GenBank/DDBJ databases">
        <authorList>
            <person name="Brejova B."/>
        </authorList>
    </citation>
    <scope>NUCLEOTIDE SEQUENCE</scope>
</reference>
<dbReference type="AlphaFoldDB" id="A0A9W4TVM8"/>
<dbReference type="Proteomes" id="UP001152885">
    <property type="component" value="Unassembled WGS sequence"/>
</dbReference>
<accession>A0A9W4TVM8</accession>
<feature type="region of interest" description="Disordered" evidence="1">
    <location>
        <begin position="1"/>
        <end position="35"/>
    </location>
</feature>
<dbReference type="EMBL" id="CANTUO010000003">
    <property type="protein sequence ID" value="CAI5758523.1"/>
    <property type="molecule type" value="Genomic_DNA"/>
</dbReference>
<evidence type="ECO:0000259" key="3">
    <source>
        <dbReference type="Pfam" id="PF12051"/>
    </source>
</evidence>
<protein>
    <recommendedName>
        <fullName evidence="3">DUF3533 domain-containing protein</fullName>
    </recommendedName>
</protein>
<dbReference type="GO" id="GO:0016020">
    <property type="term" value="C:membrane"/>
    <property type="evidence" value="ECO:0007669"/>
    <property type="project" value="TreeGrafter"/>
</dbReference>
<name>A0A9W4TVM8_9ASCO</name>
<dbReference type="OrthoDB" id="2140105at2759"/>
<dbReference type="PANTHER" id="PTHR34814">
    <property type="entry name" value="NITROSOGUANIDINE RESISTANCE PROTEIN SNG1"/>
    <property type="match status" value="1"/>
</dbReference>
<feature type="transmembrane region" description="Helical" evidence="2">
    <location>
        <begin position="321"/>
        <end position="344"/>
    </location>
</feature>
<feature type="domain" description="DUF3533" evidence="3">
    <location>
        <begin position="70"/>
        <end position="455"/>
    </location>
</feature>
<dbReference type="Pfam" id="PF12051">
    <property type="entry name" value="DUF3533"/>
    <property type="match status" value="1"/>
</dbReference>
<dbReference type="InterPro" id="IPR022703">
    <property type="entry name" value="DUF3533"/>
</dbReference>
<evidence type="ECO:0000256" key="2">
    <source>
        <dbReference type="SAM" id="Phobius"/>
    </source>
</evidence>
<keyword evidence="2" id="KW-1133">Transmembrane helix</keyword>
<feature type="transmembrane region" description="Helical" evidence="2">
    <location>
        <begin position="445"/>
        <end position="466"/>
    </location>
</feature>
<organism evidence="4 5">
    <name type="scientific">Candida verbasci</name>
    <dbReference type="NCBI Taxonomy" id="1227364"/>
    <lineage>
        <taxon>Eukaryota</taxon>
        <taxon>Fungi</taxon>
        <taxon>Dikarya</taxon>
        <taxon>Ascomycota</taxon>
        <taxon>Saccharomycotina</taxon>
        <taxon>Pichiomycetes</taxon>
        <taxon>Debaryomycetaceae</taxon>
        <taxon>Candida/Lodderomyces clade</taxon>
        <taxon>Candida</taxon>
    </lineage>
</organism>
<comment type="caution">
    <text evidence="4">The sequence shown here is derived from an EMBL/GenBank/DDBJ whole genome shotgun (WGS) entry which is preliminary data.</text>
</comment>
<keyword evidence="2" id="KW-0472">Membrane</keyword>